<proteinExistence type="predicted"/>
<accession>A0A922LAB1</accession>
<feature type="region of interest" description="Disordered" evidence="2">
    <location>
        <begin position="157"/>
        <end position="181"/>
    </location>
</feature>
<sequence>MKIVNIFIWCHHHTSFDLDHRYRYQYYLSMLNNKSSHHHDHQNHQRKRQFQFSELKNNNKYHHHHHHHNDEIINRRQQTKSSTTMTMITMIWILSFQQLFPSSSTMLIMAYENGDWNDMGNKCLNHHHHHHQDDDNNNHTIIKRGLFDRYGLFGGSGAGADRSSSQQQQQQQQQHQSLSLIGGGNNNGLTSSINRAIDLNYTYFEEPNTEIYFSHMVINETIGFVYIGGVNTIYQLNLRLKLLEKITMGPYEDSNDCPISKGCAPEVQKRLSNYYNKALVLDQMHQWLISCGSLFQGACTAHSLYNISRIIDQPQEPVVANNATASTVAFIAPGPDPHKQVLYVGATYTAGSYRSDLPVVSSRSLFETNLFQLALVGVSTGTRLIINAYARDRYPITYIYGFHSRGFSYFLTVQKRNTGQSAFMSKLVRICQNDPDYYSYTEVPLVCRHQGHQQKHFNLAQAAFIGRPSLKLANITGVRYDDDHLYVVFARSVDEQTMEDPRPASHSALCVYPLSTIHRQFTKNIQHCFNGNGMQGLDFINIVQKCVPTNKLSSPCLHSMIYYHASATCGPRAAFPIELYGRCGPRAAGCRRLVYMI</sequence>
<evidence type="ECO:0000313" key="5">
    <source>
        <dbReference type="Proteomes" id="UP000790347"/>
    </source>
</evidence>
<dbReference type="SUPFAM" id="SSF101912">
    <property type="entry name" value="Sema domain"/>
    <property type="match status" value="1"/>
</dbReference>
<organism evidence="4 5">
    <name type="scientific">Dermatophagoides farinae</name>
    <name type="common">American house dust mite</name>
    <dbReference type="NCBI Taxonomy" id="6954"/>
    <lineage>
        <taxon>Eukaryota</taxon>
        <taxon>Metazoa</taxon>
        <taxon>Ecdysozoa</taxon>
        <taxon>Arthropoda</taxon>
        <taxon>Chelicerata</taxon>
        <taxon>Arachnida</taxon>
        <taxon>Acari</taxon>
        <taxon>Acariformes</taxon>
        <taxon>Sarcoptiformes</taxon>
        <taxon>Astigmata</taxon>
        <taxon>Psoroptidia</taxon>
        <taxon>Analgoidea</taxon>
        <taxon>Pyroglyphidae</taxon>
        <taxon>Dermatophagoidinae</taxon>
        <taxon>Dermatophagoides</taxon>
    </lineage>
</organism>
<dbReference type="InterPro" id="IPR015943">
    <property type="entry name" value="WD40/YVTN_repeat-like_dom_sf"/>
</dbReference>
<evidence type="ECO:0000256" key="1">
    <source>
        <dbReference type="PROSITE-ProRule" id="PRU00352"/>
    </source>
</evidence>
<dbReference type="SMART" id="SM00630">
    <property type="entry name" value="Sema"/>
    <property type="match status" value="1"/>
</dbReference>
<comment type="caution">
    <text evidence="1">Lacks conserved residue(s) required for the propagation of feature annotation.</text>
</comment>
<dbReference type="GO" id="GO:0030334">
    <property type="term" value="P:regulation of cell migration"/>
    <property type="evidence" value="ECO:0007669"/>
    <property type="project" value="TreeGrafter"/>
</dbReference>
<dbReference type="CDD" id="cd11236">
    <property type="entry name" value="Sema_plexin_like"/>
    <property type="match status" value="1"/>
</dbReference>
<dbReference type="InterPro" id="IPR036352">
    <property type="entry name" value="Semap_dom_sf"/>
</dbReference>
<keyword evidence="5" id="KW-1185">Reference proteome</keyword>
<dbReference type="Gene3D" id="2.130.10.10">
    <property type="entry name" value="YVTN repeat-like/Quinoprotein amine dehydrogenase"/>
    <property type="match status" value="1"/>
</dbReference>
<feature type="domain" description="Sema" evidence="3">
    <location>
        <begin position="188"/>
        <end position="597"/>
    </location>
</feature>
<reference evidence="4" key="2">
    <citation type="journal article" date="2022" name="Res Sq">
        <title>Comparative Genomics Reveals Insights into the Divergent Evolution of Astigmatic Mites and Household Pest Adaptations.</title>
        <authorList>
            <person name="Xiong Q."/>
            <person name="Wan A.T.-Y."/>
            <person name="Liu X.-Y."/>
            <person name="Fung C.S.-H."/>
            <person name="Xiao X."/>
            <person name="Malainual N."/>
            <person name="Hou J."/>
            <person name="Wang L."/>
            <person name="Wang M."/>
            <person name="Yang K."/>
            <person name="Cui Y."/>
            <person name="Leung E."/>
            <person name="Nong W."/>
            <person name="Shin S.-K."/>
            <person name="Au S."/>
            <person name="Jeong K.Y."/>
            <person name="Chew F.T."/>
            <person name="Hui J."/>
            <person name="Leung T.F."/>
            <person name="Tungtrongchitr A."/>
            <person name="Zhong N."/>
            <person name="Liu Z."/>
            <person name="Tsui S."/>
        </authorList>
    </citation>
    <scope>NUCLEOTIDE SEQUENCE</scope>
    <source>
        <strain evidence="4">Derf</strain>
        <tissue evidence="4">Whole organism</tissue>
    </source>
</reference>
<dbReference type="EMBL" id="ASGP02000002">
    <property type="protein sequence ID" value="KAH9520945.1"/>
    <property type="molecule type" value="Genomic_DNA"/>
</dbReference>
<name>A0A922LAB1_DERFA</name>
<dbReference type="InterPro" id="IPR001627">
    <property type="entry name" value="Semap_dom"/>
</dbReference>
<dbReference type="AlphaFoldDB" id="A0A922LAB1"/>
<dbReference type="Proteomes" id="UP000790347">
    <property type="component" value="Unassembled WGS sequence"/>
</dbReference>
<dbReference type="GO" id="GO:0002116">
    <property type="term" value="C:semaphorin receptor complex"/>
    <property type="evidence" value="ECO:0007669"/>
    <property type="project" value="TreeGrafter"/>
</dbReference>
<evidence type="ECO:0000256" key="2">
    <source>
        <dbReference type="SAM" id="MobiDB-lite"/>
    </source>
</evidence>
<feature type="compositionally biased region" description="Low complexity" evidence="2">
    <location>
        <begin position="163"/>
        <end position="180"/>
    </location>
</feature>
<evidence type="ECO:0000313" key="4">
    <source>
        <dbReference type="EMBL" id="KAH9520945.1"/>
    </source>
</evidence>
<dbReference type="PANTHER" id="PTHR22625">
    <property type="entry name" value="PLEXIN"/>
    <property type="match status" value="1"/>
</dbReference>
<dbReference type="InterPro" id="IPR031148">
    <property type="entry name" value="Plexin"/>
</dbReference>
<protein>
    <recommendedName>
        <fullName evidence="3">Sema domain-containing protein</fullName>
    </recommendedName>
</protein>
<comment type="caution">
    <text evidence="4">The sequence shown here is derived from an EMBL/GenBank/DDBJ whole genome shotgun (WGS) entry which is preliminary data.</text>
</comment>
<dbReference type="GO" id="GO:0017154">
    <property type="term" value="F:semaphorin receptor activity"/>
    <property type="evidence" value="ECO:0007669"/>
    <property type="project" value="InterPro"/>
</dbReference>
<dbReference type="GO" id="GO:0005886">
    <property type="term" value="C:plasma membrane"/>
    <property type="evidence" value="ECO:0007669"/>
    <property type="project" value="TreeGrafter"/>
</dbReference>
<evidence type="ECO:0000259" key="3">
    <source>
        <dbReference type="PROSITE" id="PS51004"/>
    </source>
</evidence>
<dbReference type="PANTHER" id="PTHR22625:SF70">
    <property type="entry name" value="PLEXIN A, ISOFORM A"/>
    <property type="match status" value="1"/>
</dbReference>
<gene>
    <name evidence="4" type="ORF">DERF_004623</name>
</gene>
<dbReference type="PROSITE" id="PS51004">
    <property type="entry name" value="SEMA"/>
    <property type="match status" value="1"/>
</dbReference>
<reference evidence="4" key="1">
    <citation type="submission" date="2013-05" db="EMBL/GenBank/DDBJ databases">
        <authorList>
            <person name="Yim A.K.Y."/>
            <person name="Chan T.F."/>
            <person name="Ji K.M."/>
            <person name="Liu X.Y."/>
            <person name="Zhou J.W."/>
            <person name="Li R.Q."/>
            <person name="Yang K.Y."/>
            <person name="Li J."/>
            <person name="Li M."/>
            <person name="Law P.T.W."/>
            <person name="Wu Y.L."/>
            <person name="Cai Z.L."/>
            <person name="Qin H."/>
            <person name="Bao Y."/>
            <person name="Leung R.K.K."/>
            <person name="Ng P.K.S."/>
            <person name="Zou J."/>
            <person name="Zhong X.J."/>
            <person name="Ran P.X."/>
            <person name="Zhong N.S."/>
            <person name="Liu Z.G."/>
            <person name="Tsui S.K.W."/>
        </authorList>
    </citation>
    <scope>NUCLEOTIDE SEQUENCE</scope>
    <source>
        <strain evidence="4">Derf</strain>
        <tissue evidence="4">Whole organism</tissue>
    </source>
</reference>